<sequence length="261" mass="29483">MSSTNFLNQSSLPKITKTTQAVVVNESQSPPLLLFASGGMVLALIGVIVYSKILLQQSEKKLNFERFRTQELDKKLKLALETIRKLENNPDLADSRHFNLDYLRMRMSEDVFHLALINQMKIKVKDKISLALRPGQSGQGSVGVASSNHGKQIDETFDIEYETGVAPKIVKRVLFRIQIRLIKLPIQATSTTISQIINCIETYLLPSENGDTWQPTIQGRIVYMHWDQKAKPTPLLVLEQLSEGVNVTFKTTRKAPVMTIY</sequence>
<dbReference type="RefSeq" id="WP_137906458.1">
    <property type="nucleotide sequence ID" value="NZ_BJCF01000002.1"/>
</dbReference>
<dbReference type="EMBL" id="BJCF01000002">
    <property type="protein sequence ID" value="GCL40632.1"/>
    <property type="molecule type" value="Genomic_DNA"/>
</dbReference>
<accession>A0A480A7Z2</accession>
<evidence type="ECO:0000313" key="2">
    <source>
        <dbReference type="EMBL" id="GCL40632.1"/>
    </source>
</evidence>
<dbReference type="Proteomes" id="UP000299367">
    <property type="component" value="Unassembled WGS sequence"/>
</dbReference>
<keyword evidence="1" id="KW-0472">Membrane</keyword>
<keyword evidence="1" id="KW-0812">Transmembrane</keyword>
<gene>
    <name evidence="2" type="ORF">NIES80_03200</name>
</gene>
<reference evidence="3" key="1">
    <citation type="submission" date="2019-02" db="EMBL/GenBank/DDBJ databases">
        <title>Draft genome sequence of Dolichospermum planctonicum NIES-80.</title>
        <authorList>
            <person name="Yamaguchi H."/>
            <person name="Suzuki S."/>
            <person name="Kawachi M."/>
        </authorList>
    </citation>
    <scope>NUCLEOTIDE SEQUENCE [LARGE SCALE GENOMIC DNA]</scope>
    <source>
        <strain evidence="3">NIES-80</strain>
    </source>
</reference>
<feature type="transmembrane region" description="Helical" evidence="1">
    <location>
        <begin position="32"/>
        <end position="55"/>
    </location>
</feature>
<comment type="caution">
    <text evidence="2">The sequence shown here is derived from an EMBL/GenBank/DDBJ whole genome shotgun (WGS) entry which is preliminary data.</text>
</comment>
<organism evidence="2 3">
    <name type="scientific">Dolichospermum planctonicum</name>
    <dbReference type="NCBI Taxonomy" id="136072"/>
    <lineage>
        <taxon>Bacteria</taxon>
        <taxon>Bacillati</taxon>
        <taxon>Cyanobacteriota</taxon>
        <taxon>Cyanophyceae</taxon>
        <taxon>Nostocales</taxon>
        <taxon>Aphanizomenonaceae</taxon>
        <taxon>Dolichospermum</taxon>
    </lineage>
</organism>
<name>A0A480A7Z2_9CYAN</name>
<dbReference type="AlphaFoldDB" id="A0A480A7Z2"/>
<evidence type="ECO:0000256" key="1">
    <source>
        <dbReference type="SAM" id="Phobius"/>
    </source>
</evidence>
<proteinExistence type="predicted"/>
<evidence type="ECO:0000313" key="3">
    <source>
        <dbReference type="Proteomes" id="UP000299367"/>
    </source>
</evidence>
<protein>
    <submittedName>
        <fullName evidence="2">Uncharacterized protein</fullName>
    </submittedName>
</protein>
<dbReference type="OrthoDB" id="509689at2"/>
<keyword evidence="1" id="KW-1133">Transmembrane helix</keyword>